<evidence type="ECO:0000313" key="3">
    <source>
        <dbReference type="Proteomes" id="UP000036102"/>
    </source>
</evidence>
<evidence type="ECO:0000256" key="1">
    <source>
        <dbReference type="SAM" id="Coils"/>
    </source>
</evidence>
<reference evidence="2 3" key="1">
    <citation type="submission" date="2015-06" db="EMBL/GenBank/DDBJ databases">
        <title>Marinobacter subterrani, a genetically tractable neutrophilic iron-oxidizing strain isolated from the Soudan Iron Mine.</title>
        <authorList>
            <person name="Bonis B.M."/>
            <person name="Gralnick J.A."/>
        </authorList>
    </citation>
    <scope>NUCLEOTIDE SEQUENCE [LARGE SCALE GENOMIC DNA]</scope>
    <source>
        <strain evidence="2 3">JG233</strain>
    </source>
</reference>
<dbReference type="STRING" id="1658765.Msub_12280"/>
<dbReference type="PATRIC" id="fig|1658765.3.peg.2293"/>
<protein>
    <submittedName>
        <fullName evidence="2">MerR HTH family regulatory protein</fullName>
    </submittedName>
</protein>
<dbReference type="Pfam" id="PF13591">
    <property type="entry name" value="MerR_2"/>
    <property type="match status" value="1"/>
</dbReference>
<dbReference type="Gene3D" id="1.10.1660.10">
    <property type="match status" value="1"/>
</dbReference>
<evidence type="ECO:0000313" key="2">
    <source>
        <dbReference type="EMBL" id="KMQ76071.1"/>
    </source>
</evidence>
<dbReference type="AlphaFoldDB" id="A0A0J7JE62"/>
<comment type="caution">
    <text evidence="2">The sequence shown here is derived from an EMBL/GenBank/DDBJ whole genome shotgun (WGS) entry which is preliminary data.</text>
</comment>
<keyword evidence="3" id="KW-1185">Reference proteome</keyword>
<organism evidence="2 3">
    <name type="scientific">Marinobacter subterrani</name>
    <dbReference type="NCBI Taxonomy" id="1658765"/>
    <lineage>
        <taxon>Bacteria</taxon>
        <taxon>Pseudomonadati</taxon>
        <taxon>Pseudomonadota</taxon>
        <taxon>Gammaproteobacteria</taxon>
        <taxon>Pseudomonadales</taxon>
        <taxon>Marinobacteraceae</taxon>
        <taxon>Marinobacter</taxon>
    </lineage>
</organism>
<name>A0A0J7JE62_9GAMM</name>
<feature type="coiled-coil region" evidence="1">
    <location>
        <begin position="87"/>
        <end position="114"/>
    </location>
</feature>
<dbReference type="Proteomes" id="UP000036102">
    <property type="component" value="Unassembled WGS sequence"/>
</dbReference>
<dbReference type="OrthoDB" id="5643278at2"/>
<gene>
    <name evidence="2" type="ORF">Msub_12280</name>
</gene>
<dbReference type="RefSeq" id="WP_048496093.1">
    <property type="nucleotide sequence ID" value="NZ_LFBU01000001.1"/>
</dbReference>
<accession>A0A0J7JE62</accession>
<sequence>MSEQDHILTVEVIDQDGSTFTLREICERGECHAEFVIKLVDYGIIAPLEDTPEALQWQFNVAALSRLRKAQRLQRDLKMNLPGLAMSLELLDEVEDMRREVARLNHRIRQLMGE</sequence>
<proteinExistence type="predicted"/>
<dbReference type="EMBL" id="LFBU01000001">
    <property type="protein sequence ID" value="KMQ76071.1"/>
    <property type="molecule type" value="Genomic_DNA"/>
</dbReference>
<keyword evidence="1" id="KW-0175">Coiled coil</keyword>